<dbReference type="PRINTS" id="PR00359">
    <property type="entry name" value="BP450"/>
</dbReference>
<dbReference type="EMBL" id="QXGH01000035">
    <property type="protein sequence ID" value="RHW24189.1"/>
    <property type="molecule type" value="Genomic_DNA"/>
</dbReference>
<dbReference type="GO" id="GO:0006707">
    <property type="term" value="P:cholesterol catabolic process"/>
    <property type="evidence" value="ECO:0007669"/>
    <property type="project" value="TreeGrafter"/>
</dbReference>
<evidence type="ECO:0000256" key="1">
    <source>
        <dbReference type="ARBA" id="ARBA00010617"/>
    </source>
</evidence>
<dbReference type="Proteomes" id="UP000283644">
    <property type="component" value="Unassembled WGS sequence"/>
</dbReference>
<dbReference type="Pfam" id="PF00067">
    <property type="entry name" value="p450"/>
    <property type="match status" value="1"/>
</dbReference>
<dbReference type="GO" id="GO:0005506">
    <property type="term" value="F:iron ion binding"/>
    <property type="evidence" value="ECO:0007669"/>
    <property type="project" value="InterPro"/>
</dbReference>
<dbReference type="OrthoDB" id="502624at2"/>
<dbReference type="SUPFAM" id="SSF48264">
    <property type="entry name" value="Cytochrome P450"/>
    <property type="match status" value="1"/>
</dbReference>
<organism evidence="7 8">
    <name type="scientific">Nocardioides immobilis</name>
    <dbReference type="NCBI Taxonomy" id="2049295"/>
    <lineage>
        <taxon>Bacteria</taxon>
        <taxon>Bacillati</taxon>
        <taxon>Actinomycetota</taxon>
        <taxon>Actinomycetes</taxon>
        <taxon>Propionibacteriales</taxon>
        <taxon>Nocardioidaceae</taxon>
        <taxon>Nocardioides</taxon>
    </lineage>
</organism>
<dbReference type="InterPro" id="IPR002397">
    <property type="entry name" value="Cyt_P450_B"/>
</dbReference>
<evidence type="ECO:0000256" key="4">
    <source>
        <dbReference type="ARBA" id="ARBA00023002"/>
    </source>
</evidence>
<accession>A0A417XUM8</accession>
<evidence type="ECO:0000313" key="7">
    <source>
        <dbReference type="EMBL" id="RHW24189.1"/>
    </source>
</evidence>
<keyword evidence="3" id="KW-0479">Metal-binding</keyword>
<dbReference type="FunFam" id="1.10.630.10:FF:000018">
    <property type="entry name" value="Cytochrome P450 monooxygenase"/>
    <property type="match status" value="1"/>
</dbReference>
<evidence type="ECO:0000256" key="6">
    <source>
        <dbReference type="ARBA" id="ARBA00023033"/>
    </source>
</evidence>
<sequence>MTAAQPWTFDFTDPDVNWSAVPHDRFRELRRTSPVAWVEQQPGSYDGFAPASGSGYWALTRHAEVAAVSKDSKNFSSAENGAIIRFPAGMTRDMIEMQRVMILNQDPPEHTAMRHIVSRAFTPRSITQLEQIMTERAQRIVSDAVEREAGDFVEEVAAELPLQAIADLLGVPQEDRKKLFHWSNQMLANEDPDYAQVDGQDAAAEVLMYAMGMAAERKAAPRDDIVTRLLEADLNDPSGAGRGLNDDEFGYFVIILAVAGNETTRNAISHGMNAFLDNPDQWDLWKRERPETMIDEVVRWATPVTVFQRTALADVEVGGVPVTEGQRVGLFYASANFDETVFEDPFRFDITRDPNPHVAFGGHGAHYCLGANLARQEIRLIFDALAERAPDITKVAEPKRLRHGWINGIKELQVAFK</sequence>
<dbReference type="GO" id="GO:0020037">
    <property type="term" value="F:heme binding"/>
    <property type="evidence" value="ECO:0007669"/>
    <property type="project" value="InterPro"/>
</dbReference>
<proteinExistence type="inferred from homology"/>
<evidence type="ECO:0000256" key="5">
    <source>
        <dbReference type="ARBA" id="ARBA00023004"/>
    </source>
</evidence>
<protein>
    <submittedName>
        <fullName evidence="7">Cytochrome P450</fullName>
    </submittedName>
</protein>
<dbReference type="Gene3D" id="1.10.630.10">
    <property type="entry name" value="Cytochrome P450"/>
    <property type="match status" value="1"/>
</dbReference>
<keyword evidence="5" id="KW-0408">Iron</keyword>
<gene>
    <name evidence="7" type="ORF">D0Z08_26075</name>
</gene>
<keyword evidence="4" id="KW-0560">Oxidoreductase</keyword>
<evidence type="ECO:0000313" key="8">
    <source>
        <dbReference type="Proteomes" id="UP000283644"/>
    </source>
</evidence>
<evidence type="ECO:0000256" key="3">
    <source>
        <dbReference type="ARBA" id="ARBA00022723"/>
    </source>
</evidence>
<dbReference type="CDD" id="cd11033">
    <property type="entry name" value="CYP142-like"/>
    <property type="match status" value="1"/>
</dbReference>
<dbReference type="InterPro" id="IPR036396">
    <property type="entry name" value="Cyt_P450_sf"/>
</dbReference>
<keyword evidence="8" id="KW-1185">Reference proteome</keyword>
<comment type="caution">
    <text evidence="7">The sequence shown here is derived from an EMBL/GenBank/DDBJ whole genome shotgun (WGS) entry which is preliminary data.</text>
</comment>
<comment type="similarity">
    <text evidence="1">Belongs to the cytochrome P450 family.</text>
</comment>
<dbReference type="RefSeq" id="WP_118928208.1">
    <property type="nucleotide sequence ID" value="NZ_QXGH01000035.1"/>
</dbReference>
<keyword evidence="2" id="KW-0349">Heme</keyword>
<reference evidence="7 8" key="1">
    <citation type="submission" date="2018-09" db="EMBL/GenBank/DDBJ databases">
        <title>Genome sequencing of Nocardioides immobilis CCTCC AB 2017083 for comparison to Nocardioides silvaticus.</title>
        <authorList>
            <person name="Li C."/>
            <person name="Wang G."/>
        </authorList>
    </citation>
    <scope>NUCLEOTIDE SEQUENCE [LARGE SCALE GENOMIC DNA]</scope>
    <source>
        <strain evidence="7 8">CCTCC AB 2017083</strain>
    </source>
</reference>
<dbReference type="GO" id="GO:0036199">
    <property type="term" value="F:cholest-4-en-3-one 26-monooxygenase activity"/>
    <property type="evidence" value="ECO:0007669"/>
    <property type="project" value="TreeGrafter"/>
</dbReference>
<dbReference type="PANTHER" id="PTHR46696">
    <property type="entry name" value="P450, PUTATIVE (EUROFUNG)-RELATED"/>
    <property type="match status" value="1"/>
</dbReference>
<evidence type="ECO:0000256" key="2">
    <source>
        <dbReference type="ARBA" id="ARBA00022617"/>
    </source>
</evidence>
<dbReference type="PANTHER" id="PTHR46696:SF4">
    <property type="entry name" value="BIOTIN BIOSYNTHESIS CYTOCHROME P450"/>
    <property type="match status" value="1"/>
</dbReference>
<name>A0A417XUM8_9ACTN</name>
<dbReference type="GO" id="GO:0008395">
    <property type="term" value="F:steroid hydroxylase activity"/>
    <property type="evidence" value="ECO:0007669"/>
    <property type="project" value="TreeGrafter"/>
</dbReference>
<keyword evidence="6" id="KW-0503">Monooxygenase</keyword>
<dbReference type="AlphaFoldDB" id="A0A417XUM8"/>
<dbReference type="InterPro" id="IPR001128">
    <property type="entry name" value="Cyt_P450"/>
</dbReference>